<evidence type="ECO:0000256" key="8">
    <source>
        <dbReference type="ARBA" id="ARBA00022741"/>
    </source>
</evidence>
<dbReference type="EC" id="2.7.1.130" evidence="3 13"/>
<dbReference type="CDD" id="cd01983">
    <property type="entry name" value="SIMIBI"/>
    <property type="match status" value="1"/>
</dbReference>
<dbReference type="GO" id="GO:0009244">
    <property type="term" value="P:lipopolysaccharide core region biosynthetic process"/>
    <property type="evidence" value="ECO:0007669"/>
    <property type="project" value="TreeGrafter"/>
</dbReference>
<evidence type="ECO:0000256" key="3">
    <source>
        <dbReference type="ARBA" id="ARBA00012071"/>
    </source>
</evidence>
<keyword evidence="10 13" id="KW-0067">ATP-binding</keyword>
<dbReference type="InterPro" id="IPR027417">
    <property type="entry name" value="P-loop_NTPase"/>
</dbReference>
<keyword evidence="14" id="KW-0472">Membrane</keyword>
<dbReference type="SUPFAM" id="SSF52540">
    <property type="entry name" value="P-loop containing nucleoside triphosphate hydrolases"/>
    <property type="match status" value="1"/>
</dbReference>
<name>A0A4V2FTF7_9BURK</name>
<dbReference type="PANTHER" id="PTHR42724">
    <property type="entry name" value="TETRAACYLDISACCHARIDE 4'-KINASE"/>
    <property type="match status" value="1"/>
</dbReference>
<evidence type="ECO:0000256" key="2">
    <source>
        <dbReference type="ARBA" id="ARBA00004870"/>
    </source>
</evidence>
<proteinExistence type="inferred from homology"/>
<evidence type="ECO:0000256" key="12">
    <source>
        <dbReference type="ARBA" id="ARBA00029757"/>
    </source>
</evidence>
<dbReference type="GO" id="GO:0009029">
    <property type="term" value="F:lipid-A 4'-kinase activity"/>
    <property type="evidence" value="ECO:0007669"/>
    <property type="project" value="UniProtKB-UniRule"/>
</dbReference>
<dbReference type="Pfam" id="PF02606">
    <property type="entry name" value="LpxK"/>
    <property type="match status" value="1"/>
</dbReference>
<organism evidence="15 16">
    <name type="scientific">Rivibacter subsaxonicus</name>
    <dbReference type="NCBI Taxonomy" id="457575"/>
    <lineage>
        <taxon>Bacteria</taxon>
        <taxon>Pseudomonadati</taxon>
        <taxon>Pseudomonadota</taxon>
        <taxon>Betaproteobacteria</taxon>
        <taxon>Burkholderiales</taxon>
        <taxon>Rivibacter</taxon>
    </lineage>
</organism>
<dbReference type="GO" id="GO:0009245">
    <property type="term" value="P:lipid A biosynthetic process"/>
    <property type="evidence" value="ECO:0007669"/>
    <property type="project" value="UniProtKB-UniRule"/>
</dbReference>
<evidence type="ECO:0000256" key="10">
    <source>
        <dbReference type="ARBA" id="ARBA00022840"/>
    </source>
</evidence>
<dbReference type="HAMAP" id="MF_00409">
    <property type="entry name" value="LpxK"/>
    <property type="match status" value="1"/>
</dbReference>
<evidence type="ECO:0000313" key="15">
    <source>
        <dbReference type="EMBL" id="RZT97965.1"/>
    </source>
</evidence>
<reference evidence="15 16" key="1">
    <citation type="submission" date="2019-02" db="EMBL/GenBank/DDBJ databases">
        <title>Genomic Encyclopedia of Type Strains, Phase IV (KMG-IV): sequencing the most valuable type-strain genomes for metagenomic binning, comparative biology and taxonomic classification.</title>
        <authorList>
            <person name="Goeker M."/>
        </authorList>
    </citation>
    <scope>NUCLEOTIDE SEQUENCE [LARGE SCALE GENOMIC DNA]</scope>
    <source>
        <strain evidence="15 16">DSM 19570</strain>
    </source>
</reference>
<keyword evidence="16" id="KW-1185">Reference proteome</keyword>
<comment type="similarity">
    <text evidence="13">Belongs to the LpxK family.</text>
</comment>
<comment type="pathway">
    <text evidence="2 13">Glycolipid biosynthesis; lipid IV(A) biosynthesis; lipid IV(A) from (3R)-3-hydroxytetradecanoyl-[acyl-carrier-protein] and UDP-N-acetyl-alpha-D-glucosamine: step 6/6.</text>
</comment>
<dbReference type="UniPathway" id="UPA00359">
    <property type="reaction ID" value="UER00482"/>
</dbReference>
<dbReference type="Proteomes" id="UP000293671">
    <property type="component" value="Unassembled WGS sequence"/>
</dbReference>
<protein>
    <recommendedName>
        <fullName evidence="4 13">Tetraacyldisaccharide 4'-kinase</fullName>
        <ecNumber evidence="3 13">2.7.1.130</ecNumber>
    </recommendedName>
    <alternativeName>
        <fullName evidence="12 13">Lipid A 4'-kinase</fullName>
    </alternativeName>
</protein>
<accession>A0A4V2FTF7</accession>
<dbReference type="PANTHER" id="PTHR42724:SF1">
    <property type="entry name" value="TETRAACYLDISACCHARIDE 4'-KINASE, MITOCHONDRIAL-RELATED"/>
    <property type="match status" value="1"/>
</dbReference>
<keyword evidence="11 13" id="KW-0443">Lipid metabolism</keyword>
<dbReference type="EMBL" id="SHKP01000006">
    <property type="protein sequence ID" value="RZT97965.1"/>
    <property type="molecule type" value="Genomic_DNA"/>
</dbReference>
<dbReference type="OrthoDB" id="9766423at2"/>
<gene>
    <name evidence="13" type="primary">lpxK</name>
    <name evidence="15" type="ORF">EV670_2365</name>
</gene>
<keyword evidence="14" id="KW-0812">Transmembrane</keyword>
<dbReference type="GO" id="GO:0005524">
    <property type="term" value="F:ATP binding"/>
    <property type="evidence" value="ECO:0007669"/>
    <property type="project" value="UniProtKB-UniRule"/>
</dbReference>
<keyword evidence="7 13" id="KW-0808">Transferase</keyword>
<evidence type="ECO:0000256" key="4">
    <source>
        <dbReference type="ARBA" id="ARBA00016436"/>
    </source>
</evidence>
<dbReference type="InterPro" id="IPR003758">
    <property type="entry name" value="LpxK"/>
</dbReference>
<evidence type="ECO:0000256" key="6">
    <source>
        <dbReference type="ARBA" id="ARBA00022556"/>
    </source>
</evidence>
<keyword evidence="14" id="KW-1133">Transmembrane helix</keyword>
<comment type="caution">
    <text evidence="15">The sequence shown here is derived from an EMBL/GenBank/DDBJ whole genome shotgun (WGS) entry which is preliminary data.</text>
</comment>
<evidence type="ECO:0000313" key="16">
    <source>
        <dbReference type="Proteomes" id="UP000293671"/>
    </source>
</evidence>
<evidence type="ECO:0000256" key="14">
    <source>
        <dbReference type="SAM" id="Phobius"/>
    </source>
</evidence>
<feature type="binding site" evidence="13">
    <location>
        <begin position="60"/>
        <end position="67"/>
    </location>
    <ligand>
        <name>ATP</name>
        <dbReference type="ChEBI" id="CHEBI:30616"/>
    </ligand>
</feature>
<comment type="catalytic activity">
    <reaction evidence="13">
        <text>a lipid A disaccharide + ATP = a lipid IVA + ADP + H(+)</text>
        <dbReference type="Rhea" id="RHEA:67840"/>
        <dbReference type="ChEBI" id="CHEBI:15378"/>
        <dbReference type="ChEBI" id="CHEBI:30616"/>
        <dbReference type="ChEBI" id="CHEBI:176343"/>
        <dbReference type="ChEBI" id="CHEBI:176425"/>
        <dbReference type="ChEBI" id="CHEBI:456216"/>
        <dbReference type="EC" id="2.7.1.130"/>
    </reaction>
</comment>
<keyword evidence="6 13" id="KW-0441">Lipid A biosynthesis</keyword>
<keyword evidence="8 13" id="KW-0547">Nucleotide-binding</keyword>
<evidence type="ECO:0000256" key="1">
    <source>
        <dbReference type="ARBA" id="ARBA00002274"/>
    </source>
</evidence>
<keyword evidence="9 13" id="KW-0418">Kinase</keyword>
<evidence type="ECO:0000256" key="11">
    <source>
        <dbReference type="ARBA" id="ARBA00023098"/>
    </source>
</evidence>
<dbReference type="AlphaFoldDB" id="A0A4V2FTF7"/>
<feature type="transmembrane region" description="Helical" evidence="14">
    <location>
        <begin position="20"/>
        <end position="38"/>
    </location>
</feature>
<dbReference type="GO" id="GO:0005886">
    <property type="term" value="C:plasma membrane"/>
    <property type="evidence" value="ECO:0007669"/>
    <property type="project" value="TreeGrafter"/>
</dbReference>
<evidence type="ECO:0000256" key="5">
    <source>
        <dbReference type="ARBA" id="ARBA00022516"/>
    </source>
</evidence>
<evidence type="ECO:0000256" key="7">
    <source>
        <dbReference type="ARBA" id="ARBA00022679"/>
    </source>
</evidence>
<dbReference type="NCBIfam" id="TIGR00682">
    <property type="entry name" value="lpxK"/>
    <property type="match status" value="1"/>
</dbReference>
<evidence type="ECO:0000256" key="9">
    <source>
        <dbReference type="ARBA" id="ARBA00022777"/>
    </source>
</evidence>
<evidence type="ECO:0000256" key="13">
    <source>
        <dbReference type="HAMAP-Rule" id="MF_00409"/>
    </source>
</evidence>
<sequence length="353" mass="37672">MSLEQRLTQAWQRRGPLALLLWPLSLVYGALIALRRLGYRHGWLRSEHPGVPVVVVGNRIVGGAGKTPVVIALAEHLRQRGMRPGIISRGHGRADVEDIRAVHADDPVDAVGDEPLLLALRTAAPVFVGRDRAATARALRAAHPEVDVILSDDGAQHLALARDIEILVFDARGAGNGWLLPAGPLREPLAVASTARHALVLYSGNEPSTPLAGSVSSRGLRGLVELGDWWAGRAATAQALAALAQRSRAAPEAVFAGAGIARPQAFFEMLAAAGVRAAGLPLADHERYAELPWPAAARELVVTEKDAVKLRPDRLALERPGLRVWVAPLDFEPEAAFWPRLDAALDDVVATAS</sequence>
<dbReference type="RefSeq" id="WP_130432282.1">
    <property type="nucleotide sequence ID" value="NZ_SHKP01000006.1"/>
</dbReference>
<keyword evidence="5 13" id="KW-0444">Lipid biosynthesis</keyword>
<comment type="function">
    <text evidence="1 13">Transfers the gamma-phosphate of ATP to the 4'-position of a tetraacyldisaccharide 1-phosphate intermediate (termed DS-1-P) to form tetraacyldisaccharide 1,4'-bis-phosphate (lipid IVA).</text>
</comment>